<evidence type="ECO:0000313" key="1">
    <source>
        <dbReference type="EMBL" id="EAZ88355.1"/>
    </source>
</evidence>
<dbReference type="Proteomes" id="UP000003781">
    <property type="component" value="Unassembled WGS sequence"/>
</dbReference>
<dbReference type="eggNOG" id="ENOG5032DJA">
    <property type="taxonomic scope" value="Bacteria"/>
</dbReference>
<comment type="caution">
    <text evidence="1">The sequence shown here is derived from an EMBL/GenBank/DDBJ whole genome shotgun (WGS) entry which is preliminary data.</text>
</comment>
<sequence>MFKDKIKQLSESDIKYISKQIQRLNQYKNNSLATKDCLWRIATNAELFSPNQLSPEGILTSEQAQITWTFIRHFTNRNRKSLLGYICRLIKSP</sequence>
<keyword evidence="2" id="KW-1185">Reference proteome</keyword>
<organism evidence="1 2">
    <name type="scientific">Crocosphaera chwakensis CCY0110</name>
    <dbReference type="NCBI Taxonomy" id="391612"/>
    <lineage>
        <taxon>Bacteria</taxon>
        <taxon>Bacillati</taxon>
        <taxon>Cyanobacteriota</taxon>
        <taxon>Cyanophyceae</taxon>
        <taxon>Oscillatoriophycideae</taxon>
        <taxon>Chroococcales</taxon>
        <taxon>Aphanothecaceae</taxon>
        <taxon>Crocosphaera</taxon>
        <taxon>Crocosphaera chwakensis</taxon>
    </lineage>
</organism>
<accession>A3IYU4</accession>
<evidence type="ECO:0000313" key="2">
    <source>
        <dbReference type="Proteomes" id="UP000003781"/>
    </source>
</evidence>
<dbReference type="EMBL" id="AAXW01000088">
    <property type="protein sequence ID" value="EAZ88355.1"/>
    <property type="molecule type" value="Genomic_DNA"/>
</dbReference>
<dbReference type="AlphaFoldDB" id="A3IYU4"/>
<reference evidence="1 2" key="1">
    <citation type="submission" date="2007-03" db="EMBL/GenBank/DDBJ databases">
        <authorList>
            <person name="Stal L."/>
            <person name="Ferriera S."/>
            <person name="Johnson J."/>
            <person name="Kravitz S."/>
            <person name="Beeson K."/>
            <person name="Sutton G."/>
            <person name="Rogers Y.-H."/>
            <person name="Friedman R."/>
            <person name="Frazier M."/>
            <person name="Venter J.C."/>
        </authorList>
    </citation>
    <scope>NUCLEOTIDE SEQUENCE [LARGE SCALE GENOMIC DNA]</scope>
    <source>
        <strain evidence="1 2">CCY0110</strain>
    </source>
</reference>
<proteinExistence type="predicted"/>
<protein>
    <submittedName>
        <fullName evidence="1">Uncharacterized protein</fullName>
    </submittedName>
</protein>
<name>A3IYU4_9CHRO</name>
<gene>
    <name evidence="1" type="ORF">CY0110_31085</name>
</gene>